<comment type="caution">
    <text evidence="1">The sequence shown here is derived from an EMBL/GenBank/DDBJ whole genome shotgun (WGS) entry which is preliminary data.</text>
</comment>
<dbReference type="AlphaFoldDB" id="A0A916E282"/>
<proteinExistence type="predicted"/>
<gene>
    <name evidence="1" type="ORF">CHRIB12_LOCUS5570</name>
</gene>
<reference evidence="1" key="1">
    <citation type="submission" date="2020-05" db="EMBL/GenBank/DDBJ databases">
        <authorList>
            <person name="Rincon C."/>
            <person name="Sanders R I."/>
            <person name="Robbins C."/>
            <person name="Chaturvedi A."/>
        </authorList>
    </citation>
    <scope>NUCLEOTIDE SEQUENCE</scope>
    <source>
        <strain evidence="1">CHB12</strain>
    </source>
</reference>
<dbReference type="EMBL" id="CAGKOT010000008">
    <property type="protein sequence ID" value="CAB5352871.1"/>
    <property type="molecule type" value="Genomic_DNA"/>
</dbReference>
<name>A0A916E282_9GLOM</name>
<accession>A0A916E282</accession>
<dbReference type="Proteomes" id="UP000684084">
    <property type="component" value="Unassembled WGS sequence"/>
</dbReference>
<sequence>MSISNKPLSLNKKEEHFKTSITFPFQTIHRVLKILSQEGAKIERISYKFQTWTSSQDSNFGFWRKDLNLDAVPNFRRFPETWTSALNFEFGNLPGFALWLWKLDLNLQVGKDFIFFLFWGRKLIFLKFTTFNTFKFRIHPGVIKFTALENNLSDEVDVAGTATYILAI</sequence>
<organism evidence="1 2">
    <name type="scientific">Rhizophagus irregularis</name>
    <dbReference type="NCBI Taxonomy" id="588596"/>
    <lineage>
        <taxon>Eukaryota</taxon>
        <taxon>Fungi</taxon>
        <taxon>Fungi incertae sedis</taxon>
        <taxon>Mucoromycota</taxon>
        <taxon>Glomeromycotina</taxon>
        <taxon>Glomeromycetes</taxon>
        <taxon>Glomerales</taxon>
        <taxon>Glomeraceae</taxon>
        <taxon>Rhizophagus</taxon>
    </lineage>
</organism>
<evidence type="ECO:0000313" key="2">
    <source>
        <dbReference type="Proteomes" id="UP000684084"/>
    </source>
</evidence>
<dbReference type="VEuPathDB" id="FungiDB:RhiirFUN_025849"/>
<protein>
    <submittedName>
        <fullName evidence="1">Uncharacterized protein</fullName>
    </submittedName>
</protein>
<evidence type="ECO:0000313" key="1">
    <source>
        <dbReference type="EMBL" id="CAB5352871.1"/>
    </source>
</evidence>
<dbReference type="OrthoDB" id="10366690at2759"/>